<dbReference type="Pfam" id="PF01584">
    <property type="entry name" value="CheW"/>
    <property type="match status" value="1"/>
</dbReference>
<comment type="caution">
    <text evidence="2">The sequence shown here is derived from an EMBL/GenBank/DDBJ whole genome shotgun (WGS) entry which is preliminary data.</text>
</comment>
<gene>
    <name evidence="2" type="ORF">LNKW23_29600</name>
</gene>
<evidence type="ECO:0000259" key="1">
    <source>
        <dbReference type="PROSITE" id="PS50851"/>
    </source>
</evidence>
<dbReference type="SMART" id="SM00260">
    <property type="entry name" value="CheW"/>
    <property type="match status" value="1"/>
</dbReference>
<dbReference type="PROSITE" id="PS50851">
    <property type="entry name" value="CHEW"/>
    <property type="match status" value="1"/>
</dbReference>
<feature type="domain" description="CheW-like" evidence="1">
    <location>
        <begin position="1"/>
        <end position="125"/>
    </location>
</feature>
<name>A0ABQ6LKH1_9RHOB</name>
<dbReference type="Proteomes" id="UP001239909">
    <property type="component" value="Unassembled WGS sequence"/>
</dbReference>
<accession>A0ABQ6LKH1</accession>
<dbReference type="Gene3D" id="2.30.30.40">
    <property type="entry name" value="SH3 Domains"/>
    <property type="match status" value="1"/>
</dbReference>
<dbReference type="SUPFAM" id="SSF50341">
    <property type="entry name" value="CheW-like"/>
    <property type="match status" value="1"/>
</dbReference>
<protein>
    <recommendedName>
        <fullName evidence="1">CheW-like domain-containing protein</fullName>
    </recommendedName>
</protein>
<dbReference type="EMBL" id="BSYI01000023">
    <property type="protein sequence ID" value="GMG83747.1"/>
    <property type="molecule type" value="Genomic_DNA"/>
</dbReference>
<evidence type="ECO:0000313" key="2">
    <source>
        <dbReference type="EMBL" id="GMG83747.1"/>
    </source>
</evidence>
<dbReference type="PANTHER" id="PTHR22617:SF23">
    <property type="entry name" value="CHEMOTAXIS PROTEIN CHEW"/>
    <property type="match status" value="1"/>
</dbReference>
<keyword evidence="3" id="KW-1185">Reference proteome</keyword>
<organism evidence="2 3">
    <name type="scientific">Paralimibaculum aggregatum</name>
    <dbReference type="NCBI Taxonomy" id="3036245"/>
    <lineage>
        <taxon>Bacteria</taxon>
        <taxon>Pseudomonadati</taxon>
        <taxon>Pseudomonadota</taxon>
        <taxon>Alphaproteobacteria</taxon>
        <taxon>Rhodobacterales</taxon>
        <taxon>Paracoccaceae</taxon>
        <taxon>Paralimibaculum</taxon>
    </lineage>
</organism>
<dbReference type="InterPro" id="IPR036061">
    <property type="entry name" value="CheW-like_dom_sf"/>
</dbReference>
<proteinExistence type="predicted"/>
<sequence length="131" mass="14141">MHGIIDPLPTTLVPRAPAYVPGLINVRGSVVPVLDLRQRLGMPPAEPTEHSRMVVLDVEIAEAVTKLAVIADSVEQVLEIETAAIEPVPEIGIRFPVRFLAGLARRGGDLLILLRTETVFAPEPCSDARHA</sequence>
<dbReference type="InterPro" id="IPR039315">
    <property type="entry name" value="CheW"/>
</dbReference>
<dbReference type="PANTHER" id="PTHR22617">
    <property type="entry name" value="CHEMOTAXIS SENSOR HISTIDINE KINASE-RELATED"/>
    <property type="match status" value="1"/>
</dbReference>
<evidence type="ECO:0000313" key="3">
    <source>
        <dbReference type="Proteomes" id="UP001239909"/>
    </source>
</evidence>
<dbReference type="Gene3D" id="2.40.50.180">
    <property type="entry name" value="CheA-289, Domain 4"/>
    <property type="match status" value="1"/>
</dbReference>
<reference evidence="2 3" key="1">
    <citation type="submission" date="2023-04" db="EMBL/GenBank/DDBJ databases">
        <title>Marinoamorphus aggregata gen. nov., sp. Nov., isolate from tissue of brittle star Ophioplocus japonicus.</title>
        <authorList>
            <person name="Kawano K."/>
            <person name="Sawayama S."/>
            <person name="Nakagawa S."/>
        </authorList>
    </citation>
    <scope>NUCLEOTIDE SEQUENCE [LARGE SCALE GENOMIC DNA]</scope>
    <source>
        <strain evidence="2 3">NKW23</strain>
    </source>
</reference>
<dbReference type="InterPro" id="IPR002545">
    <property type="entry name" value="CheW-lke_dom"/>
</dbReference>